<dbReference type="EMBL" id="GGEC01043710">
    <property type="protein sequence ID" value="MBX24194.1"/>
    <property type="molecule type" value="Transcribed_RNA"/>
</dbReference>
<accession>A0A2P2M1V0</accession>
<reference evidence="1" key="1">
    <citation type="submission" date="2018-02" db="EMBL/GenBank/DDBJ databases">
        <title>Rhizophora mucronata_Transcriptome.</title>
        <authorList>
            <person name="Meera S.P."/>
            <person name="Sreeshan A."/>
            <person name="Augustine A."/>
        </authorList>
    </citation>
    <scope>NUCLEOTIDE SEQUENCE</scope>
    <source>
        <tissue evidence="1">Leaf</tissue>
    </source>
</reference>
<sequence>MLKASKLMTSDTYDSTQSCSEMFLVWCSMMLPQTPGLSFCFFSKISSTRLWVFHLSG</sequence>
<proteinExistence type="predicted"/>
<organism evidence="1">
    <name type="scientific">Rhizophora mucronata</name>
    <name type="common">Asiatic mangrove</name>
    <dbReference type="NCBI Taxonomy" id="61149"/>
    <lineage>
        <taxon>Eukaryota</taxon>
        <taxon>Viridiplantae</taxon>
        <taxon>Streptophyta</taxon>
        <taxon>Embryophyta</taxon>
        <taxon>Tracheophyta</taxon>
        <taxon>Spermatophyta</taxon>
        <taxon>Magnoliopsida</taxon>
        <taxon>eudicotyledons</taxon>
        <taxon>Gunneridae</taxon>
        <taxon>Pentapetalae</taxon>
        <taxon>rosids</taxon>
        <taxon>fabids</taxon>
        <taxon>Malpighiales</taxon>
        <taxon>Rhizophoraceae</taxon>
        <taxon>Rhizophora</taxon>
    </lineage>
</organism>
<protein>
    <submittedName>
        <fullName evidence="1">Uncharacterized protein</fullName>
    </submittedName>
</protein>
<name>A0A2P2M1V0_RHIMU</name>
<dbReference type="AlphaFoldDB" id="A0A2P2M1V0"/>
<evidence type="ECO:0000313" key="1">
    <source>
        <dbReference type="EMBL" id="MBX24194.1"/>
    </source>
</evidence>